<evidence type="ECO:0000313" key="4">
    <source>
        <dbReference type="Proteomes" id="UP001174909"/>
    </source>
</evidence>
<accession>A0AA35RM23</accession>
<reference evidence="3" key="1">
    <citation type="submission" date="2023-03" db="EMBL/GenBank/DDBJ databases">
        <authorList>
            <person name="Steffen K."/>
            <person name="Cardenas P."/>
        </authorList>
    </citation>
    <scope>NUCLEOTIDE SEQUENCE</scope>
</reference>
<name>A0AA35RM23_GEOBA</name>
<feature type="domain" description="Spondin" evidence="2">
    <location>
        <begin position="66"/>
        <end position="259"/>
    </location>
</feature>
<gene>
    <name evidence="3" type="ORF">GBAR_LOCUS8804</name>
</gene>
<dbReference type="PROSITE" id="PS51020">
    <property type="entry name" value="SPONDIN"/>
    <property type="match status" value="2"/>
</dbReference>
<feature type="domain" description="Spondin" evidence="2">
    <location>
        <begin position="622"/>
        <end position="806"/>
    </location>
</feature>
<proteinExistence type="predicted"/>
<feature type="signal peptide" evidence="1">
    <location>
        <begin position="1"/>
        <end position="19"/>
    </location>
</feature>
<dbReference type="InterPro" id="IPR009465">
    <property type="entry name" value="Spondin_N"/>
</dbReference>
<dbReference type="AlphaFoldDB" id="A0AA35RM23"/>
<keyword evidence="1" id="KW-0732">Signal</keyword>
<dbReference type="EMBL" id="CASHTH010001321">
    <property type="protein sequence ID" value="CAI8014009.1"/>
    <property type="molecule type" value="Genomic_DNA"/>
</dbReference>
<keyword evidence="4" id="KW-1185">Reference proteome</keyword>
<dbReference type="Pfam" id="PF06468">
    <property type="entry name" value="Spond_N"/>
    <property type="match status" value="2"/>
</dbReference>
<dbReference type="Gene3D" id="2.60.40.2130">
    <property type="entry name" value="F-spondin domain"/>
    <property type="match status" value="3"/>
</dbReference>
<evidence type="ECO:0000256" key="1">
    <source>
        <dbReference type="SAM" id="SignalP"/>
    </source>
</evidence>
<dbReference type="InterPro" id="IPR038678">
    <property type="entry name" value="Spondin_N_sf"/>
</dbReference>
<evidence type="ECO:0000313" key="3">
    <source>
        <dbReference type="EMBL" id="CAI8014009.1"/>
    </source>
</evidence>
<organism evidence="3 4">
    <name type="scientific">Geodia barretti</name>
    <name type="common">Barrett's horny sponge</name>
    <dbReference type="NCBI Taxonomy" id="519541"/>
    <lineage>
        <taxon>Eukaryota</taxon>
        <taxon>Metazoa</taxon>
        <taxon>Porifera</taxon>
        <taxon>Demospongiae</taxon>
        <taxon>Heteroscleromorpha</taxon>
        <taxon>Tetractinellida</taxon>
        <taxon>Astrophorina</taxon>
        <taxon>Geodiidae</taxon>
        <taxon>Geodia</taxon>
    </lineage>
</organism>
<sequence>MRIELCILASLFIAGGAIISQPHCCDDPKICNPRVITSCPRKDPIAECSTCCCDSSENVEFYNPDRPEPWCSAPPAVYTVTFVGTWTGVCQPDYYPSNAHWSPPTGASHTTGYQMWDACMDDASPGVAQVSQTGATTLIEGEYRNNSDHILDTFKAGLITGGATTSSEVSVDKYHQWASAVTMLAPSRDRMVGVANLRLCDGNDWKRSVKVCSELFSTASRSQRVHPSMQRNSVQWNNCSFGYFRFTFKEYQNASQQTPTTEEIFEAGDVCPVMEHQPEDCRTCCCHSSPGVDFFRPNAASQIECGARDSAEYKVSLIPTISDICHPNLPFPGNSEFSDLILVSHGGFQFFTRAVTDTDDFYYVIVYREQSLGGLLVALEQELQYGTINDYFAPDTLTTDSDSKRTVGEIEVTPYHRYVTLTSTLGYNTWVGFSALNLCGPRGWKNQLDICLPLLAAVNKTAYPDAPTEVQGNNCAFGYVRFERTDRPAPTCRPHDESAYSDPNLELSACCYSEFILEGQVISMSERYRDRRYRYDLLVRVTTVYYDDIGHLEPGDLVTIKVCSLPFRIKFKRTYRLTGSRELGTNEMEIMVTYCPRKDPIAECSTCCCDSSENVEFYDPDRPEPWCSAPPAVYTVTFVGTWTGVCQPDYYPSNAHWSPPTGASHTTGYQMWDACMDDASPGVAQVSQTGATTLIEGEYRNNSDHILDTFKAGLITGGATTSSEVSVDKYHQWASAVTMLAPSRDRMVGVANLRLCDGNDWKRSVKVCSELFSTASRSQRVHPSMQRNSVQWNNCSFGYFRFTFKEYQNASQERPSDCQQQSSDVCPPLEDRPGNCRICCCQTSDNADFYHPDTAIQQCTATEVADYKYKSLTRAVKIFSNTRNYITSTEEQVEFTIGILDSEVEKDDVLFSYYLRASVLERGNRNRRSARINMSPSRPYLTLISKLLPSGPDDQWVGFSGLNLCGPDGWKKRVQVCLPLLAIADRTADPNAETQLQGNHCSFANALIERRAPPVSPLPPGNCTPHDESVFAVPDLDLSACCSWEFIIEGQILRVSERYGDPEYRYNLLVDVKAVYYDEIDHIEVGDVVTVKICSLPFRIRFRRTYRLSGSRECGTNELEISQNGVIANTPVLGPDGPLGAGPCPPYILGGNCDDPR</sequence>
<comment type="caution">
    <text evidence="3">The sequence shown here is derived from an EMBL/GenBank/DDBJ whole genome shotgun (WGS) entry which is preliminary data.</text>
</comment>
<feature type="chain" id="PRO_5041331061" evidence="1">
    <location>
        <begin position="20"/>
        <end position="1157"/>
    </location>
</feature>
<dbReference type="NCBIfam" id="NF038123">
    <property type="entry name" value="NF038123_dom"/>
    <property type="match status" value="2"/>
</dbReference>
<protein>
    <submittedName>
        <fullName evidence="3">Spondin-1</fullName>
    </submittedName>
</protein>
<evidence type="ECO:0000259" key="2">
    <source>
        <dbReference type="PROSITE" id="PS51020"/>
    </source>
</evidence>
<dbReference type="Proteomes" id="UP001174909">
    <property type="component" value="Unassembled WGS sequence"/>
</dbReference>